<protein>
    <submittedName>
        <fullName evidence="1">Phosphoprotein</fullName>
    </submittedName>
</protein>
<name>A0A0F6QEW1_9RHAB</name>
<dbReference type="EMBL" id="KP205452">
    <property type="protein sequence ID" value="AKD44212.1"/>
    <property type="molecule type" value="Viral_cRNA"/>
</dbReference>
<sequence length="311" mass="35128">MAAPNFEDLSNPILDMAMSGLNNSGDEDSQIDPAEINDDVEMGVENPKMDEVAATDAKQPVDEYEIEDDLAYDPADVSHALEDLKHLCDVRGVNYTVPMENQVSKLFKEEILCYSHLKWYIRGIILANQTQVLPTVTGAIADMKMETQHLQKSSNKINKEVSRPEKLTREITSELRSIKADIQESFRASMKLFMDETTTNSQRLQPPVKEEKVTTNLISALVKSKEKAEDYKDEATVSGVKTAINIPKPEPSKKGRDGYMAEKRAHMIRYGLDARFVKEQPDSVIDLMYPDDAHSKLKQMKLNNQQKVEGY</sequence>
<accession>A0A0F6QEW1</accession>
<dbReference type="RefSeq" id="YP_009177016.1">
    <property type="nucleotide sequence ID" value="NC_028237.2"/>
</dbReference>
<dbReference type="Proteomes" id="UP000156919">
    <property type="component" value="Segment"/>
</dbReference>
<keyword evidence="2" id="KW-1185">Reference proteome</keyword>
<dbReference type="OrthoDB" id="38828at10239"/>
<organism evidence="1 2">
    <name type="scientific">Alfalfa dwarf virus</name>
    <dbReference type="NCBI Taxonomy" id="998864"/>
    <lineage>
        <taxon>Viruses</taxon>
        <taxon>Riboviria</taxon>
        <taxon>Orthornavirae</taxon>
        <taxon>Negarnaviricota</taxon>
        <taxon>Haploviricotina</taxon>
        <taxon>Monjiviricetes</taxon>
        <taxon>Mononegavirales</taxon>
        <taxon>Rhabdoviridae</taxon>
        <taxon>Betarhabdovirinae</taxon>
        <taxon>Alphacytorhabdovirus</taxon>
        <taxon>Alphacytorhabdovirus alphamedicagonis</taxon>
        <taxon>Cytorhabdovirus medicagonis</taxon>
    </lineage>
</organism>
<dbReference type="GeneID" id="26122684"/>
<reference evidence="1 2" key="1">
    <citation type="journal article" date="2015" name="Virology">
        <title>Complete genome sequence and integrated protein localization and interaction map for alfalfa dwarf virus, which combines properties of both cytoplasmic and nuclear plant rhabdoviruses.</title>
        <authorList>
            <person name="Bejerman N."/>
            <person name="Giolitti F."/>
            <person name="de Breuil S."/>
            <person name="Trucco V."/>
            <person name="Nome C."/>
            <person name="Lenardon S."/>
            <person name="Dietzgen R.G."/>
        </authorList>
    </citation>
    <scope>NUCLEOTIDE SEQUENCE [LARGE SCALE GENOMIC DNA]</scope>
    <source>
        <strain evidence="1">Manfredi</strain>
    </source>
</reference>
<evidence type="ECO:0000313" key="1">
    <source>
        <dbReference type="EMBL" id="AKD44212.1"/>
    </source>
</evidence>
<evidence type="ECO:0000313" key="2">
    <source>
        <dbReference type="Proteomes" id="UP000156919"/>
    </source>
</evidence>
<proteinExistence type="predicted"/>
<dbReference type="KEGG" id="vg:26122684"/>